<feature type="chain" id="PRO_5005324279" evidence="3">
    <location>
        <begin position="19"/>
        <end position="97"/>
    </location>
</feature>
<evidence type="ECO:0000256" key="3">
    <source>
        <dbReference type="SAM" id="SignalP"/>
    </source>
</evidence>
<dbReference type="SMR" id="A0A0J9UT15"/>
<comment type="cofactor">
    <cofactor evidence="1">
        <name>Cu(2+)</name>
        <dbReference type="ChEBI" id="CHEBI:29036"/>
    </cofactor>
</comment>
<name>A0A0J9UT15_FUSO4</name>
<protein>
    <submittedName>
        <fullName evidence="4">Uncharacterized protein</fullName>
    </submittedName>
</protein>
<dbReference type="PANTHER" id="PTHR36575:SF2">
    <property type="entry name" value="CHITIN-BINDING TYPE-4 DOMAIN-CONTAINING PROTEIN-RELATED"/>
    <property type="match status" value="1"/>
</dbReference>
<evidence type="ECO:0000313" key="5">
    <source>
        <dbReference type="Proteomes" id="UP000009097"/>
    </source>
</evidence>
<dbReference type="VEuPathDB" id="FungiDB:FOXG_18882"/>
<evidence type="ECO:0000256" key="2">
    <source>
        <dbReference type="ARBA" id="ARBA00023008"/>
    </source>
</evidence>
<dbReference type="GeneID" id="28959588"/>
<dbReference type="EMBL" id="DS231699">
    <property type="protein sequence ID" value="KNB01446.1"/>
    <property type="molecule type" value="Genomic_DNA"/>
</dbReference>
<dbReference type="InterPro" id="IPR052282">
    <property type="entry name" value="Starch-active_LPMO"/>
</dbReference>
<gene>
    <name evidence="4" type="ORF">FOXG_18882</name>
</gene>
<keyword evidence="3" id="KW-0732">Signal</keyword>
<dbReference type="PANTHER" id="PTHR36575">
    <property type="entry name" value="BINDING PROTEIN, PUTATIVE (AFU_ORTHOLOGUE AFUA_1G14430)-RELATED"/>
    <property type="match status" value="1"/>
</dbReference>
<keyword evidence="2" id="KW-0186">Copper</keyword>
<dbReference type="AlphaFoldDB" id="A0A0J9UT15"/>
<dbReference type="RefSeq" id="XP_018239491.1">
    <property type="nucleotide sequence ID" value="XM_018399024.1"/>
</dbReference>
<evidence type="ECO:0000256" key="1">
    <source>
        <dbReference type="ARBA" id="ARBA00001973"/>
    </source>
</evidence>
<evidence type="ECO:0000313" key="4">
    <source>
        <dbReference type="EMBL" id="KNB01446.1"/>
    </source>
</evidence>
<accession>A0A0J9UT15</accession>
<sequence length="97" mass="10376">MKPFHILAAAGMLATAHAHGYLTIPKSRTRLGAEANVDSCPDCTIREPVSAWPDVDAATVGRSGPCGFNGRVNVNYDTPSSCWGHTRVVTYEPGGYR</sequence>
<proteinExistence type="predicted"/>
<feature type="signal peptide" evidence="3">
    <location>
        <begin position="1"/>
        <end position="18"/>
    </location>
</feature>
<reference evidence="4" key="1">
    <citation type="submission" date="2007-04" db="EMBL/GenBank/DDBJ databases">
        <authorList>
            <consortium name="The Broad Institute Genome Sequencing Platform"/>
            <person name="Birren B."/>
            <person name="Lander E."/>
            <person name="Galagan J."/>
            <person name="Nusbaum C."/>
            <person name="Devon K."/>
            <person name="Ma L.-J."/>
            <person name="Jaffe D."/>
            <person name="Butler J."/>
            <person name="Alvarez P."/>
            <person name="Gnerre S."/>
            <person name="Grabherr M."/>
            <person name="Kleber M."/>
            <person name="Mauceli E."/>
            <person name="Brockman W."/>
            <person name="MacCallum I.A."/>
            <person name="Young S."/>
            <person name="LaButti K."/>
            <person name="DeCaprio D."/>
            <person name="Crawford M."/>
            <person name="Koehrsen M."/>
            <person name="Engels R."/>
            <person name="Montgomery P."/>
            <person name="Pearson M."/>
            <person name="Howarth C."/>
            <person name="Larson L."/>
            <person name="White J."/>
            <person name="O'Leary S."/>
            <person name="Kodira C."/>
            <person name="Zeng Q."/>
            <person name="Yandava C."/>
            <person name="Alvarado L."/>
            <person name="Kistler C."/>
            <person name="Shim W.-B."/>
            <person name="Kang S."/>
            <person name="Woloshuk C."/>
        </authorList>
    </citation>
    <scope>NUCLEOTIDE SEQUENCE</scope>
    <source>
        <strain evidence="4">4287</strain>
    </source>
</reference>
<dbReference type="Proteomes" id="UP000009097">
    <property type="component" value="Unassembled WGS sequence"/>
</dbReference>
<organism evidence="4 5">
    <name type="scientific">Fusarium oxysporum f. sp. lycopersici (strain 4287 / CBS 123668 / FGSC 9935 / NRRL 34936)</name>
    <name type="common">Fusarium vascular wilt of tomato</name>
    <dbReference type="NCBI Taxonomy" id="426428"/>
    <lineage>
        <taxon>Eukaryota</taxon>
        <taxon>Fungi</taxon>
        <taxon>Dikarya</taxon>
        <taxon>Ascomycota</taxon>
        <taxon>Pezizomycotina</taxon>
        <taxon>Sordariomycetes</taxon>
        <taxon>Hypocreomycetidae</taxon>
        <taxon>Hypocreales</taxon>
        <taxon>Nectriaceae</taxon>
        <taxon>Fusarium</taxon>
        <taxon>Fusarium oxysporum species complex</taxon>
    </lineage>
</organism>
<dbReference type="KEGG" id="fox:FOXG_18882"/>
<reference evidence="4" key="2">
    <citation type="journal article" date="2010" name="Nature">
        <title>Comparative genomics reveals mobile pathogenicity chromosomes in Fusarium.</title>
        <authorList>
            <person name="Ma L.J."/>
            <person name="van der Does H.C."/>
            <person name="Borkovich K.A."/>
            <person name="Coleman J.J."/>
            <person name="Daboussi M.J."/>
            <person name="Di Pietro A."/>
            <person name="Dufresne M."/>
            <person name="Freitag M."/>
            <person name="Grabherr M."/>
            <person name="Henrissat B."/>
            <person name="Houterman P.M."/>
            <person name="Kang S."/>
            <person name="Shim W.B."/>
            <person name="Woloshuk C."/>
            <person name="Xie X."/>
            <person name="Xu J.R."/>
            <person name="Antoniw J."/>
            <person name="Baker S.E."/>
            <person name="Bluhm B.H."/>
            <person name="Breakspear A."/>
            <person name="Brown D.W."/>
            <person name="Butchko R.A."/>
            <person name="Chapman S."/>
            <person name="Coulson R."/>
            <person name="Coutinho P.M."/>
            <person name="Danchin E.G."/>
            <person name="Diener A."/>
            <person name="Gale L.R."/>
            <person name="Gardiner D.M."/>
            <person name="Goff S."/>
            <person name="Hammond-Kosack K.E."/>
            <person name="Hilburn K."/>
            <person name="Hua-Van A."/>
            <person name="Jonkers W."/>
            <person name="Kazan K."/>
            <person name="Kodira C.D."/>
            <person name="Koehrsen M."/>
            <person name="Kumar L."/>
            <person name="Lee Y.H."/>
            <person name="Li L."/>
            <person name="Manners J.M."/>
            <person name="Miranda-Saavedra D."/>
            <person name="Mukherjee M."/>
            <person name="Park G."/>
            <person name="Park J."/>
            <person name="Park S.Y."/>
            <person name="Proctor R.H."/>
            <person name="Regev A."/>
            <person name="Ruiz-Roldan M.C."/>
            <person name="Sain D."/>
            <person name="Sakthikumar S."/>
            <person name="Sykes S."/>
            <person name="Schwartz D.C."/>
            <person name="Turgeon B.G."/>
            <person name="Wapinski I."/>
            <person name="Yoder O."/>
            <person name="Young S."/>
            <person name="Zeng Q."/>
            <person name="Zhou S."/>
            <person name="Galagan J."/>
            <person name="Cuomo C.A."/>
            <person name="Kistler H.C."/>
            <person name="Rep M."/>
        </authorList>
    </citation>
    <scope>NUCLEOTIDE SEQUENCE [LARGE SCALE GENOMIC DNA]</scope>
    <source>
        <strain evidence="4">4287</strain>
    </source>
</reference>